<protein>
    <recommendedName>
        <fullName evidence="1">HNH domain-containing protein</fullName>
    </recommendedName>
</protein>
<evidence type="ECO:0000313" key="2">
    <source>
        <dbReference type="EMBL" id="PGH59064.1"/>
    </source>
</evidence>
<proteinExistence type="predicted"/>
<dbReference type="GO" id="GO:0004519">
    <property type="term" value="F:endonuclease activity"/>
    <property type="evidence" value="ECO:0007669"/>
    <property type="project" value="InterPro"/>
</dbReference>
<keyword evidence="3" id="KW-1185">Reference proteome</keyword>
<comment type="caution">
    <text evidence="2">The sequence shown here is derived from an EMBL/GenBank/DDBJ whole genome shotgun (WGS) entry which is preliminary data.</text>
</comment>
<feature type="domain" description="HNH" evidence="1">
    <location>
        <begin position="77"/>
        <end position="108"/>
    </location>
</feature>
<dbReference type="RefSeq" id="WP_098735056.1">
    <property type="nucleotide sequence ID" value="NZ_PDKW01000037.1"/>
</dbReference>
<accession>A0A2B8BCI9</accession>
<organism evidence="2 3">
    <name type="scientific">Azospirillum palustre</name>
    <dbReference type="NCBI Taxonomy" id="2044885"/>
    <lineage>
        <taxon>Bacteria</taxon>
        <taxon>Pseudomonadati</taxon>
        <taxon>Pseudomonadota</taxon>
        <taxon>Alphaproteobacteria</taxon>
        <taxon>Rhodospirillales</taxon>
        <taxon>Azospirillaceae</taxon>
        <taxon>Azospirillum</taxon>
    </lineage>
</organism>
<dbReference type="Proteomes" id="UP000225379">
    <property type="component" value="Unassembled WGS sequence"/>
</dbReference>
<dbReference type="Gene3D" id="1.10.30.50">
    <property type="match status" value="1"/>
</dbReference>
<evidence type="ECO:0000313" key="3">
    <source>
        <dbReference type="Proteomes" id="UP000225379"/>
    </source>
</evidence>
<dbReference type="GO" id="GO:0003676">
    <property type="term" value="F:nucleic acid binding"/>
    <property type="evidence" value="ECO:0007669"/>
    <property type="project" value="InterPro"/>
</dbReference>
<dbReference type="InterPro" id="IPR003615">
    <property type="entry name" value="HNH_nuc"/>
</dbReference>
<gene>
    <name evidence="2" type="ORF">CRT60_03540</name>
</gene>
<dbReference type="GO" id="GO:0008270">
    <property type="term" value="F:zinc ion binding"/>
    <property type="evidence" value="ECO:0007669"/>
    <property type="project" value="InterPro"/>
</dbReference>
<dbReference type="InterPro" id="IPR002711">
    <property type="entry name" value="HNH"/>
</dbReference>
<dbReference type="CDD" id="cd00085">
    <property type="entry name" value="HNHc"/>
    <property type="match status" value="1"/>
</dbReference>
<dbReference type="AlphaFoldDB" id="A0A2B8BCI9"/>
<name>A0A2B8BCI9_9PROT</name>
<dbReference type="EMBL" id="PDKW01000037">
    <property type="protein sequence ID" value="PGH59064.1"/>
    <property type="molecule type" value="Genomic_DNA"/>
</dbReference>
<sequence length="116" mass="12879">MATRICKKCSGTRFNNHNACMDCRNARAKVRAARIKANGGSHTRKEWEALKASITACPDCGRAWSDIPFPTVARYNSVITKGHIVPVYHGGTNDIANIKPQCYECNFRQNAGPLKR</sequence>
<dbReference type="Pfam" id="PF01844">
    <property type="entry name" value="HNH"/>
    <property type="match status" value="1"/>
</dbReference>
<reference evidence="3" key="1">
    <citation type="submission" date="2017-10" db="EMBL/GenBank/DDBJ databases">
        <authorList>
            <person name="Kravchenko I.K."/>
            <person name="Grouzdev D.S."/>
        </authorList>
    </citation>
    <scope>NUCLEOTIDE SEQUENCE [LARGE SCALE GENOMIC DNA]</scope>
    <source>
        <strain evidence="3">B2</strain>
    </source>
</reference>
<dbReference type="OrthoDB" id="5292295at2"/>
<evidence type="ECO:0000259" key="1">
    <source>
        <dbReference type="Pfam" id="PF01844"/>
    </source>
</evidence>